<dbReference type="Proteomes" id="UP000242519">
    <property type="component" value="Unassembled WGS sequence"/>
</dbReference>
<gene>
    <name evidence="7" type="ORF">B2J93_7857</name>
</gene>
<keyword evidence="4" id="KW-0067">ATP-binding</keyword>
<evidence type="ECO:0000256" key="2">
    <source>
        <dbReference type="ARBA" id="ARBA00022598"/>
    </source>
</evidence>
<dbReference type="GO" id="GO:0004467">
    <property type="term" value="F:long-chain fatty acid-CoA ligase activity"/>
    <property type="evidence" value="ECO:0007669"/>
    <property type="project" value="UniProtKB-EC"/>
</dbReference>
<comment type="similarity">
    <text evidence="1">Belongs to the ATP-dependent AMP-binding enzyme family.</text>
</comment>
<dbReference type="GO" id="GO:0005524">
    <property type="term" value="F:ATP binding"/>
    <property type="evidence" value="ECO:0007669"/>
    <property type="project" value="UniProtKB-KW"/>
</dbReference>
<dbReference type="InParanoid" id="A0A218ZD97"/>
<dbReference type="PROSITE" id="PS00455">
    <property type="entry name" value="AMP_BINDING"/>
    <property type="match status" value="1"/>
</dbReference>
<dbReference type="GO" id="GO:0005811">
    <property type="term" value="C:lipid droplet"/>
    <property type="evidence" value="ECO:0007669"/>
    <property type="project" value="TreeGrafter"/>
</dbReference>
<evidence type="ECO:0000256" key="1">
    <source>
        <dbReference type="ARBA" id="ARBA00006432"/>
    </source>
</evidence>
<dbReference type="STRING" id="503106.A0A218ZD97"/>
<dbReference type="EMBL" id="MZNU01000068">
    <property type="protein sequence ID" value="OWP05513.1"/>
    <property type="molecule type" value="Genomic_DNA"/>
</dbReference>
<dbReference type="PANTHER" id="PTHR43272">
    <property type="entry name" value="LONG-CHAIN-FATTY-ACID--COA LIGASE"/>
    <property type="match status" value="1"/>
</dbReference>
<comment type="catalytic activity">
    <reaction evidence="5">
        <text>a long-chain fatty acid + ATP + CoA = a long-chain fatty acyl-CoA + AMP + diphosphate</text>
        <dbReference type="Rhea" id="RHEA:15421"/>
        <dbReference type="ChEBI" id="CHEBI:30616"/>
        <dbReference type="ChEBI" id="CHEBI:33019"/>
        <dbReference type="ChEBI" id="CHEBI:57287"/>
        <dbReference type="ChEBI" id="CHEBI:57560"/>
        <dbReference type="ChEBI" id="CHEBI:83139"/>
        <dbReference type="ChEBI" id="CHEBI:456215"/>
        <dbReference type="EC" id="6.2.1.3"/>
    </reaction>
</comment>
<keyword evidence="2" id="KW-0436">Ligase</keyword>
<sequence length="697" mass="76711">MSLKTTIVQPGMFKAPPFSLPVTDHPVIEGETVPRRNAKFVDKLLARPDDGTRTLYDVLVRSAAKFGDLDTMGTRKLIQKHVENKIATPIVEGGEQAVEKTWTFFEMGPYEYATFGGYFERTIQIGAGYRKLGLGRGDRVHIFAATSANWLAAAHGAVTQSMPIVTSYATLGEEGLEMSLVQSHARVIFVDPDLLSKLVKPLSKAKALDWVVYNDQHEISQEDVKALRDAYPRITIIPLEHLRAMGERSPVKAVPPQPEDLCCLMFTSGTTGAPKGVPLKHRNVVASTFAGLESIFAEYVSPSDSVLAYLPLAHSFEFAFENACLYWGVKMGYGSPRTISDLSMRNCRGDIKEFRPTILVGVPAVWETIRKGIEIRVARMGMVGSSVFWSALRAKTWCCQKGLVGLAGWLDWAVFDKIKDETGGRLRACFNGAGPLGRETRRFISYALVPLISGYGLTETCAMGALQDPLEWTDDTLGDIPSSIEIKLIDFADAGYFANNDPPRGEILIRGDPVMEGYYENEAETAEAMAPGGWFRTGDIGEWAPSGHLKIIDRKKNLVKTLNGEYIALEKLESIYRSSPLISNLCVYASASAQKPLAIAIPSPVALQRVAQETGIEGKTYEQLVHDVRTKQLVLEELQRTGRKAGLASFEILEAVVLTDDEWTPVNGFLTAAQKLSRRTIVGAYQTEIDEVYGKGL</sequence>
<proteinExistence type="inferred from homology"/>
<comment type="caution">
    <text evidence="7">The sequence shown here is derived from an EMBL/GenBank/DDBJ whole genome shotgun (WGS) entry which is preliminary data.</text>
</comment>
<protein>
    <recommendedName>
        <fullName evidence="6">AMP-dependent synthetase/ligase domain-containing protein</fullName>
    </recommendedName>
</protein>
<feature type="domain" description="AMP-dependent synthetase/ligase" evidence="6">
    <location>
        <begin position="105"/>
        <end position="519"/>
    </location>
</feature>
<keyword evidence="8" id="KW-1185">Reference proteome</keyword>
<accession>A0A218ZD97</accession>
<evidence type="ECO:0000256" key="4">
    <source>
        <dbReference type="ARBA" id="ARBA00022840"/>
    </source>
</evidence>
<dbReference type="PANTHER" id="PTHR43272:SF83">
    <property type="entry name" value="ACYL-COA SYNTHETASE LONG-CHAIN, ISOFORM J"/>
    <property type="match status" value="1"/>
</dbReference>
<dbReference type="GO" id="GO:0035336">
    <property type="term" value="P:long-chain fatty-acyl-CoA metabolic process"/>
    <property type="evidence" value="ECO:0007669"/>
    <property type="project" value="TreeGrafter"/>
</dbReference>
<evidence type="ECO:0000259" key="6">
    <source>
        <dbReference type="Pfam" id="PF00501"/>
    </source>
</evidence>
<evidence type="ECO:0000256" key="5">
    <source>
        <dbReference type="ARBA" id="ARBA00036813"/>
    </source>
</evidence>
<keyword evidence="3" id="KW-0547">Nucleotide-binding</keyword>
<dbReference type="FunCoup" id="A0A218ZD97">
    <property type="interactions" value="759"/>
</dbReference>
<organism evidence="7 8">
    <name type="scientific">Diplocarpon coronariae</name>
    <dbReference type="NCBI Taxonomy" id="2795749"/>
    <lineage>
        <taxon>Eukaryota</taxon>
        <taxon>Fungi</taxon>
        <taxon>Dikarya</taxon>
        <taxon>Ascomycota</taxon>
        <taxon>Pezizomycotina</taxon>
        <taxon>Leotiomycetes</taxon>
        <taxon>Helotiales</taxon>
        <taxon>Drepanopezizaceae</taxon>
        <taxon>Diplocarpon</taxon>
    </lineage>
</organism>
<dbReference type="SUPFAM" id="SSF56801">
    <property type="entry name" value="Acetyl-CoA synthetase-like"/>
    <property type="match status" value="1"/>
</dbReference>
<dbReference type="GO" id="GO:0005783">
    <property type="term" value="C:endoplasmic reticulum"/>
    <property type="evidence" value="ECO:0007669"/>
    <property type="project" value="TreeGrafter"/>
</dbReference>
<dbReference type="OrthoDB" id="1700726at2759"/>
<dbReference type="InterPro" id="IPR020845">
    <property type="entry name" value="AMP-binding_CS"/>
</dbReference>
<dbReference type="AlphaFoldDB" id="A0A218ZD97"/>
<name>A0A218ZD97_9HELO</name>
<evidence type="ECO:0000313" key="7">
    <source>
        <dbReference type="EMBL" id="OWP05513.1"/>
    </source>
</evidence>
<dbReference type="InterPro" id="IPR000873">
    <property type="entry name" value="AMP-dep_synth/lig_dom"/>
</dbReference>
<dbReference type="InterPro" id="IPR042099">
    <property type="entry name" value="ANL_N_sf"/>
</dbReference>
<dbReference type="Gene3D" id="3.40.50.12780">
    <property type="entry name" value="N-terminal domain of ligase-like"/>
    <property type="match status" value="1"/>
</dbReference>
<reference evidence="7 8" key="1">
    <citation type="submission" date="2017-04" db="EMBL/GenBank/DDBJ databases">
        <title>Draft genome sequence of Marssonina coronaria NL1: causal agent of apple blotch.</title>
        <authorList>
            <person name="Cheng Q."/>
        </authorList>
    </citation>
    <scope>NUCLEOTIDE SEQUENCE [LARGE SCALE GENOMIC DNA]</scope>
    <source>
        <strain evidence="7 8">NL1</strain>
    </source>
</reference>
<dbReference type="Pfam" id="PF00501">
    <property type="entry name" value="AMP-binding"/>
    <property type="match status" value="1"/>
</dbReference>
<evidence type="ECO:0000313" key="8">
    <source>
        <dbReference type="Proteomes" id="UP000242519"/>
    </source>
</evidence>
<dbReference type="GO" id="GO:0005886">
    <property type="term" value="C:plasma membrane"/>
    <property type="evidence" value="ECO:0007669"/>
    <property type="project" value="TreeGrafter"/>
</dbReference>
<evidence type="ECO:0000256" key="3">
    <source>
        <dbReference type="ARBA" id="ARBA00022741"/>
    </source>
</evidence>